<organism evidence="7 8">
    <name type="scientific">Brachybacterium conglomeratum</name>
    <dbReference type="NCBI Taxonomy" id="47846"/>
    <lineage>
        <taxon>Bacteria</taxon>
        <taxon>Bacillati</taxon>
        <taxon>Actinomycetota</taxon>
        <taxon>Actinomycetes</taxon>
        <taxon>Micrococcales</taxon>
        <taxon>Dermabacteraceae</taxon>
        <taxon>Brachybacterium</taxon>
    </lineage>
</organism>
<evidence type="ECO:0000256" key="1">
    <source>
        <dbReference type="ARBA" id="ARBA00001917"/>
    </source>
</evidence>
<keyword evidence="8" id="KW-1185">Reference proteome</keyword>
<dbReference type="PANTHER" id="PTHR43303">
    <property type="entry name" value="NADPH DEHYDROGENASE C23G7.10C-RELATED"/>
    <property type="match status" value="1"/>
</dbReference>
<proteinExistence type="predicted"/>
<evidence type="ECO:0000256" key="2">
    <source>
        <dbReference type="ARBA" id="ARBA00022630"/>
    </source>
</evidence>
<dbReference type="InterPro" id="IPR044152">
    <property type="entry name" value="YqjM-like"/>
</dbReference>
<comment type="caution">
    <text evidence="7">The sequence shown here is derived from an EMBL/GenBank/DDBJ whole genome shotgun (WGS) entry which is preliminary data.</text>
</comment>
<keyword evidence="2" id="KW-0285">Flavoprotein</keyword>
<evidence type="ECO:0000256" key="3">
    <source>
        <dbReference type="ARBA" id="ARBA00022643"/>
    </source>
</evidence>
<dbReference type="EMBL" id="BSDQ01000001">
    <property type="protein sequence ID" value="GLI31753.1"/>
    <property type="molecule type" value="Genomic_DNA"/>
</dbReference>
<dbReference type="SUPFAM" id="SSF51395">
    <property type="entry name" value="FMN-linked oxidoreductases"/>
    <property type="match status" value="1"/>
</dbReference>
<dbReference type="Gene3D" id="3.20.20.70">
    <property type="entry name" value="Aldolase class I"/>
    <property type="match status" value="1"/>
</dbReference>
<sequence length="400" mass="43238">MDANTVSQEMHVTLTTVMGGPTPSRPGRLPWGTMAPDPSVAPALLAPAQLRRLEMRNRIWLAPMCQYMVEERDGVPTDWHLVHLGARAAGGFGMIVTEATAISPEGRISPQDTGLWNREQTEAWQRITSFCQAQGARIAVQLAHAGRKASTWPALPRYRARRGTVPEFAAGWRTVGPTPEPFPGLDAPDALGKEEIAGVVADFVAATCRAEEAGFDAVELHFAHGYLVHEFLSPLVNTRTDEYGGDGPGRRRLAREIAAAVREAWPADRPLIVRISATDWIDGGWDITQSVELARELEEVGVDALHVSTGGAVIADIAVGPEYQVGFARTLRDAVSMPVAAVGLITDPHGAQEVLERGDADFVAVGRAALREPGWPQRAAHELGVRDPALYPGAYHRGSW</sequence>
<evidence type="ECO:0000313" key="8">
    <source>
        <dbReference type="Proteomes" id="UP001144451"/>
    </source>
</evidence>
<dbReference type="PANTHER" id="PTHR43303:SF4">
    <property type="entry name" value="NADPH DEHYDROGENASE C23G7.10C-RELATED"/>
    <property type="match status" value="1"/>
</dbReference>
<dbReference type="Pfam" id="PF00724">
    <property type="entry name" value="Oxidored_FMN"/>
    <property type="match status" value="1"/>
</dbReference>
<evidence type="ECO:0000313" key="7">
    <source>
        <dbReference type="EMBL" id="GLI31753.1"/>
    </source>
</evidence>
<keyword evidence="4" id="KW-0521">NADP</keyword>
<keyword evidence="3" id="KW-0288">FMN</keyword>
<name>A0ABQ5RIQ2_9MICO</name>
<keyword evidence="5" id="KW-0560">Oxidoreductase</keyword>
<dbReference type="Proteomes" id="UP001144451">
    <property type="component" value="Unassembled WGS sequence"/>
</dbReference>
<comment type="cofactor">
    <cofactor evidence="1">
        <name>FMN</name>
        <dbReference type="ChEBI" id="CHEBI:58210"/>
    </cofactor>
</comment>
<dbReference type="CDD" id="cd02932">
    <property type="entry name" value="OYE_YqiM_FMN"/>
    <property type="match status" value="1"/>
</dbReference>
<reference evidence="7" key="1">
    <citation type="submission" date="2022-12" db="EMBL/GenBank/DDBJ databases">
        <title>Reference genome sequencing for broad-spectrum identification of bacterial and archaeal isolates by mass spectrometry.</title>
        <authorList>
            <person name="Sekiguchi Y."/>
            <person name="Tourlousse D.M."/>
        </authorList>
    </citation>
    <scope>NUCLEOTIDE SEQUENCE</scope>
    <source>
        <strain evidence="7">5-2</strain>
    </source>
</reference>
<evidence type="ECO:0000256" key="4">
    <source>
        <dbReference type="ARBA" id="ARBA00022857"/>
    </source>
</evidence>
<gene>
    <name evidence="7" type="ORF">BCONGLO52_25940</name>
</gene>
<feature type="domain" description="NADH:flavin oxidoreductase/NADH oxidase N-terminal" evidence="6">
    <location>
        <begin position="44"/>
        <end position="383"/>
    </location>
</feature>
<evidence type="ECO:0000259" key="6">
    <source>
        <dbReference type="Pfam" id="PF00724"/>
    </source>
</evidence>
<evidence type="ECO:0000256" key="5">
    <source>
        <dbReference type="ARBA" id="ARBA00023002"/>
    </source>
</evidence>
<dbReference type="InterPro" id="IPR013785">
    <property type="entry name" value="Aldolase_TIM"/>
</dbReference>
<protein>
    <submittedName>
        <fullName evidence="7">Oxidoreductase</fullName>
    </submittedName>
</protein>
<accession>A0ABQ5RIQ2</accession>
<dbReference type="InterPro" id="IPR001155">
    <property type="entry name" value="OxRdtase_FMN_N"/>
</dbReference>